<gene>
    <name evidence="1" type="ORF">XbrCFBP1976_09685</name>
</gene>
<accession>A0ABX5BUE6</accession>
<organism evidence="1 2">
    <name type="scientific">Xanthomonas bromi</name>
    <dbReference type="NCBI Taxonomy" id="56449"/>
    <lineage>
        <taxon>Bacteria</taxon>
        <taxon>Pseudomonadati</taxon>
        <taxon>Pseudomonadota</taxon>
        <taxon>Gammaproteobacteria</taxon>
        <taxon>Lysobacterales</taxon>
        <taxon>Lysobacteraceae</taxon>
        <taxon>Xanthomonas</taxon>
    </lineage>
</organism>
<evidence type="ECO:0000313" key="2">
    <source>
        <dbReference type="Proteomes" id="UP000239710"/>
    </source>
</evidence>
<keyword evidence="2" id="KW-1185">Reference proteome</keyword>
<name>A0ABX5BUE6_9XANT</name>
<comment type="caution">
    <text evidence="1">The sequence shown here is derived from an EMBL/GenBank/DDBJ whole genome shotgun (WGS) entry which is preliminary data.</text>
</comment>
<proteinExistence type="predicted"/>
<reference evidence="1 2" key="1">
    <citation type="submission" date="2016-08" db="EMBL/GenBank/DDBJ databases">
        <title>Evolution of the type three secretion system and type three effector repertoires in Xanthomonas.</title>
        <authorList>
            <person name="Merda D."/>
            <person name="Briand M."/>
            <person name="Bosis E."/>
            <person name="Rousseau C."/>
            <person name="Portier P."/>
            <person name="Jacques M.-A."/>
            <person name="Fischer-Le Saux M."/>
        </authorList>
    </citation>
    <scope>NUCLEOTIDE SEQUENCE [LARGE SCALE GENOMIC DNA]</scope>
    <source>
        <strain evidence="1 2">CFBP1976</strain>
    </source>
</reference>
<dbReference type="Proteomes" id="UP000239710">
    <property type="component" value="Unassembled WGS sequence"/>
</dbReference>
<protein>
    <submittedName>
        <fullName evidence="1">Uncharacterized protein</fullName>
    </submittedName>
</protein>
<dbReference type="EMBL" id="MDCE01000011">
    <property type="protein sequence ID" value="PPV07070.1"/>
    <property type="molecule type" value="Genomic_DNA"/>
</dbReference>
<evidence type="ECO:0000313" key="1">
    <source>
        <dbReference type="EMBL" id="PPV07070.1"/>
    </source>
</evidence>
<sequence length="90" mass="9532">MHLHRSIIFQDGRILSFSTVWMFPSRIGRGRDALTACGTRRTSVAGGSVAASMPPHGPASAKDIAPANLVVCGWKSQRRPCSAGGERAVV</sequence>